<accession>A0A5D2TNF5</accession>
<dbReference type="EMBL" id="CM017657">
    <property type="protein sequence ID" value="TYI66707.1"/>
    <property type="molecule type" value="Genomic_DNA"/>
</dbReference>
<organism evidence="1 2">
    <name type="scientific">Gossypium mustelinum</name>
    <name type="common">Cotton</name>
    <name type="synonym">Gossypium caicoense</name>
    <dbReference type="NCBI Taxonomy" id="34275"/>
    <lineage>
        <taxon>Eukaryota</taxon>
        <taxon>Viridiplantae</taxon>
        <taxon>Streptophyta</taxon>
        <taxon>Embryophyta</taxon>
        <taxon>Tracheophyta</taxon>
        <taxon>Spermatophyta</taxon>
        <taxon>Magnoliopsida</taxon>
        <taxon>eudicotyledons</taxon>
        <taxon>Gunneridae</taxon>
        <taxon>Pentapetalae</taxon>
        <taxon>rosids</taxon>
        <taxon>malvids</taxon>
        <taxon>Malvales</taxon>
        <taxon>Malvaceae</taxon>
        <taxon>Malvoideae</taxon>
        <taxon>Gossypium</taxon>
    </lineage>
</organism>
<name>A0A5D2TNF5_GOSMU</name>
<evidence type="ECO:0000313" key="2">
    <source>
        <dbReference type="Proteomes" id="UP000323597"/>
    </source>
</evidence>
<evidence type="ECO:0000313" key="1">
    <source>
        <dbReference type="EMBL" id="TYI66707.1"/>
    </source>
</evidence>
<dbReference type="AlphaFoldDB" id="A0A5D2TNF5"/>
<proteinExistence type="predicted"/>
<reference evidence="1 2" key="1">
    <citation type="submission" date="2019-07" db="EMBL/GenBank/DDBJ databases">
        <title>WGS assembly of Gossypium mustelinum.</title>
        <authorList>
            <person name="Chen Z.J."/>
            <person name="Sreedasyam A."/>
            <person name="Ando A."/>
            <person name="Song Q."/>
            <person name="De L."/>
            <person name="Hulse-Kemp A."/>
            <person name="Ding M."/>
            <person name="Ye W."/>
            <person name="Kirkbride R."/>
            <person name="Jenkins J."/>
            <person name="Plott C."/>
            <person name="Lovell J."/>
            <person name="Lin Y.-M."/>
            <person name="Vaughn R."/>
            <person name="Liu B."/>
            <person name="Li W."/>
            <person name="Simpson S."/>
            <person name="Scheffler B."/>
            <person name="Saski C."/>
            <person name="Grover C."/>
            <person name="Hu G."/>
            <person name="Conover J."/>
            <person name="Carlson J."/>
            <person name="Shu S."/>
            <person name="Boston L."/>
            <person name="Williams M."/>
            <person name="Peterson D."/>
            <person name="Mcgee K."/>
            <person name="Jones D."/>
            <person name="Wendel J."/>
            <person name="Stelly D."/>
            <person name="Grimwood J."/>
            <person name="Schmutz J."/>
        </authorList>
    </citation>
    <scope>NUCLEOTIDE SEQUENCE [LARGE SCALE GENOMIC DNA]</scope>
    <source>
        <strain evidence="1">1408120.09</strain>
    </source>
</reference>
<dbReference type="Proteomes" id="UP000323597">
    <property type="component" value="Chromosome D09"/>
</dbReference>
<gene>
    <name evidence="1" type="ORF">E1A91_D09G243800v1</name>
</gene>
<protein>
    <submittedName>
        <fullName evidence="1">Uncharacterized protein</fullName>
    </submittedName>
</protein>
<sequence>MALINIMLASKRCRRHRKGTRSSFSVVPSSISSVPESSSLSSKQSNCFDEWSATDCKIMMLAMDIYISSDLSIGVLASM</sequence>
<keyword evidence="2" id="KW-1185">Reference proteome</keyword>